<feature type="region of interest" description="Disordered" evidence="1">
    <location>
        <begin position="78"/>
        <end position="113"/>
    </location>
</feature>
<dbReference type="Proteomes" id="UP000656042">
    <property type="component" value="Unassembled WGS sequence"/>
</dbReference>
<evidence type="ECO:0000313" key="2">
    <source>
        <dbReference type="EMBL" id="GGK78569.1"/>
    </source>
</evidence>
<gene>
    <name evidence="2" type="ORF">GCM10012284_10590</name>
</gene>
<feature type="compositionally biased region" description="Low complexity" evidence="1">
    <location>
        <begin position="78"/>
        <end position="90"/>
    </location>
</feature>
<feature type="compositionally biased region" description="Polar residues" evidence="1">
    <location>
        <begin position="91"/>
        <end position="107"/>
    </location>
</feature>
<keyword evidence="3" id="KW-1185">Reference proteome</keyword>
<evidence type="ECO:0000256" key="1">
    <source>
        <dbReference type="SAM" id="MobiDB-lite"/>
    </source>
</evidence>
<name>A0A8J3FLT9_9ACTN</name>
<evidence type="ECO:0000313" key="3">
    <source>
        <dbReference type="Proteomes" id="UP000656042"/>
    </source>
</evidence>
<protein>
    <submittedName>
        <fullName evidence="2">Uncharacterized protein</fullName>
    </submittedName>
</protein>
<comment type="caution">
    <text evidence="2">The sequence shown here is derived from an EMBL/GenBank/DDBJ whole genome shotgun (WGS) entry which is preliminary data.</text>
</comment>
<reference evidence="2" key="1">
    <citation type="journal article" date="2014" name="Int. J. Syst. Evol. Microbiol.">
        <title>Complete genome sequence of Corynebacterium casei LMG S-19264T (=DSM 44701T), isolated from a smear-ripened cheese.</title>
        <authorList>
            <consortium name="US DOE Joint Genome Institute (JGI-PGF)"/>
            <person name="Walter F."/>
            <person name="Albersmeier A."/>
            <person name="Kalinowski J."/>
            <person name="Ruckert C."/>
        </authorList>
    </citation>
    <scope>NUCLEOTIDE SEQUENCE</scope>
    <source>
        <strain evidence="2">CGMCC 4.7299</strain>
    </source>
</reference>
<dbReference type="AlphaFoldDB" id="A0A8J3FLT9"/>
<proteinExistence type="predicted"/>
<reference evidence="2" key="2">
    <citation type="submission" date="2020-09" db="EMBL/GenBank/DDBJ databases">
        <authorList>
            <person name="Sun Q."/>
            <person name="Zhou Y."/>
        </authorList>
    </citation>
    <scope>NUCLEOTIDE SEQUENCE</scope>
    <source>
        <strain evidence="2">CGMCC 4.7299</strain>
    </source>
</reference>
<organism evidence="2 3">
    <name type="scientific">Mangrovihabitans endophyticus</name>
    <dbReference type="NCBI Taxonomy" id="1751298"/>
    <lineage>
        <taxon>Bacteria</taxon>
        <taxon>Bacillati</taxon>
        <taxon>Actinomycetota</taxon>
        <taxon>Actinomycetes</taxon>
        <taxon>Micromonosporales</taxon>
        <taxon>Micromonosporaceae</taxon>
        <taxon>Mangrovihabitans</taxon>
    </lineage>
</organism>
<dbReference type="EMBL" id="BMMX01000002">
    <property type="protein sequence ID" value="GGK78569.1"/>
    <property type="molecule type" value="Genomic_DNA"/>
</dbReference>
<sequence>MDVFELGELLDADQPAGAAEPGGLVPPLGIAGYDRLYPLIHTVPAWSARASRQARSTSLVHTPMARPYGVALARRTASASSANGSTVTTGPNSSCWTSGEAASTPVTTAGAEK</sequence>
<accession>A0A8J3FLT9</accession>